<dbReference type="PRINTS" id="PR00081">
    <property type="entry name" value="GDHRDH"/>
</dbReference>
<gene>
    <name evidence="2" type="ORF">GCM10007108_12110</name>
</gene>
<organism evidence="2 3">
    <name type="scientific">Thermogymnomonas acidicola</name>
    <dbReference type="NCBI Taxonomy" id="399579"/>
    <lineage>
        <taxon>Archaea</taxon>
        <taxon>Methanobacteriati</taxon>
        <taxon>Thermoplasmatota</taxon>
        <taxon>Thermoplasmata</taxon>
        <taxon>Thermoplasmatales</taxon>
        <taxon>Thermogymnomonas</taxon>
    </lineage>
</organism>
<evidence type="ECO:0000313" key="2">
    <source>
        <dbReference type="EMBL" id="GGM75756.1"/>
    </source>
</evidence>
<protein>
    <submittedName>
        <fullName evidence="2">Short-chain dehydrogenase</fullName>
    </submittedName>
</protein>
<dbReference type="Pfam" id="PF13561">
    <property type="entry name" value="adh_short_C2"/>
    <property type="match status" value="1"/>
</dbReference>
<dbReference type="InterPro" id="IPR036291">
    <property type="entry name" value="NAD(P)-bd_dom_sf"/>
</dbReference>
<keyword evidence="3" id="KW-1185">Reference proteome</keyword>
<accession>A0AA37F9R6</accession>
<sequence>MDLGLRGKKALVTGASDGIGFSIADVLASEGCTVMVASRDRERITRAASEISSRHSVEVIPATVDTGDATSISSLVAEFSSRLGSIDILVTNTGGPPAGQFLDITDEQWVASFNSLFMGVVRLVRSSLPLMGPGSCIVNMMSRSSKEFLPNLAISNAMRPAIAGLTKTLAFELGPRGIRVNGIGPGYVMTNRQSQLLQYRSKRLSIPVEAITRDIEREIPVGRIATPEEVARVVAFVCSPAASYINGEFIVVDGGTLRSHV</sequence>
<dbReference type="PANTHER" id="PTHR42879">
    <property type="entry name" value="3-OXOACYL-(ACYL-CARRIER-PROTEIN) REDUCTASE"/>
    <property type="match status" value="1"/>
</dbReference>
<comment type="caution">
    <text evidence="2">The sequence shown here is derived from an EMBL/GenBank/DDBJ whole genome shotgun (WGS) entry which is preliminary data.</text>
</comment>
<dbReference type="InterPro" id="IPR050259">
    <property type="entry name" value="SDR"/>
</dbReference>
<dbReference type="RefSeq" id="WP_188681325.1">
    <property type="nucleotide sequence ID" value="NZ_BMNY01000002.1"/>
</dbReference>
<name>A0AA37F9R6_9ARCH</name>
<dbReference type="AlphaFoldDB" id="A0AA37F9R6"/>
<dbReference type="Proteomes" id="UP000632195">
    <property type="component" value="Unassembled WGS sequence"/>
</dbReference>
<reference evidence="2" key="1">
    <citation type="journal article" date="2014" name="Int. J. Syst. Evol. Microbiol.">
        <title>Complete genome sequence of Corynebacterium casei LMG S-19264T (=DSM 44701T), isolated from a smear-ripened cheese.</title>
        <authorList>
            <consortium name="US DOE Joint Genome Institute (JGI-PGF)"/>
            <person name="Walter F."/>
            <person name="Albersmeier A."/>
            <person name="Kalinowski J."/>
            <person name="Ruckert C."/>
        </authorList>
    </citation>
    <scope>NUCLEOTIDE SEQUENCE</scope>
    <source>
        <strain evidence="2">JCM 13583</strain>
    </source>
</reference>
<dbReference type="FunFam" id="3.40.50.720:FF:000084">
    <property type="entry name" value="Short-chain dehydrogenase reductase"/>
    <property type="match status" value="1"/>
</dbReference>
<dbReference type="InterPro" id="IPR002347">
    <property type="entry name" value="SDR_fam"/>
</dbReference>
<comment type="similarity">
    <text evidence="1">Belongs to the short-chain dehydrogenases/reductases (SDR) family.</text>
</comment>
<proteinExistence type="inferred from homology"/>
<dbReference type="CDD" id="cd05344">
    <property type="entry name" value="BKR_like_SDR_like"/>
    <property type="match status" value="1"/>
</dbReference>
<dbReference type="SUPFAM" id="SSF51735">
    <property type="entry name" value="NAD(P)-binding Rossmann-fold domains"/>
    <property type="match status" value="1"/>
</dbReference>
<dbReference type="EMBL" id="BMNY01000002">
    <property type="protein sequence ID" value="GGM75756.1"/>
    <property type="molecule type" value="Genomic_DNA"/>
</dbReference>
<dbReference type="PANTHER" id="PTHR42879:SF6">
    <property type="entry name" value="NADPH-DEPENDENT REDUCTASE BACG"/>
    <property type="match status" value="1"/>
</dbReference>
<evidence type="ECO:0000313" key="3">
    <source>
        <dbReference type="Proteomes" id="UP000632195"/>
    </source>
</evidence>
<dbReference type="Gene3D" id="3.40.50.720">
    <property type="entry name" value="NAD(P)-binding Rossmann-like Domain"/>
    <property type="match status" value="1"/>
</dbReference>
<evidence type="ECO:0000256" key="1">
    <source>
        <dbReference type="ARBA" id="ARBA00006484"/>
    </source>
</evidence>
<reference evidence="2" key="2">
    <citation type="submission" date="2022-09" db="EMBL/GenBank/DDBJ databases">
        <authorList>
            <person name="Sun Q."/>
            <person name="Ohkuma M."/>
        </authorList>
    </citation>
    <scope>NUCLEOTIDE SEQUENCE</scope>
    <source>
        <strain evidence="2">JCM 13583</strain>
    </source>
</reference>